<gene>
    <name evidence="6" type="ORF">QEZ52_13530</name>
</gene>
<organism evidence="6 7">
    <name type="scientific">Aliisedimentitalea scapharcae</name>
    <dbReference type="NCBI Taxonomy" id="1524259"/>
    <lineage>
        <taxon>Bacteria</taxon>
        <taxon>Pseudomonadati</taxon>
        <taxon>Pseudomonadota</taxon>
        <taxon>Alphaproteobacteria</taxon>
        <taxon>Rhodobacterales</taxon>
        <taxon>Roseobacteraceae</taxon>
        <taxon>Aliisedimentitalea</taxon>
    </lineage>
</organism>
<dbReference type="InterPro" id="IPR058163">
    <property type="entry name" value="LysR-type_TF_proteobact-type"/>
</dbReference>
<dbReference type="InterPro" id="IPR036390">
    <property type="entry name" value="WH_DNA-bd_sf"/>
</dbReference>
<keyword evidence="7" id="KW-1185">Reference proteome</keyword>
<keyword evidence="4" id="KW-0804">Transcription</keyword>
<keyword evidence="2" id="KW-0805">Transcription regulation</keyword>
<dbReference type="Pfam" id="PF00126">
    <property type="entry name" value="HTH_1"/>
    <property type="match status" value="1"/>
</dbReference>
<evidence type="ECO:0000259" key="5">
    <source>
        <dbReference type="PROSITE" id="PS50931"/>
    </source>
</evidence>
<dbReference type="Gene3D" id="1.10.10.10">
    <property type="entry name" value="Winged helix-like DNA-binding domain superfamily/Winged helix DNA-binding domain"/>
    <property type="match status" value="1"/>
</dbReference>
<reference evidence="6 7" key="1">
    <citation type="submission" date="2023-04" db="EMBL/GenBank/DDBJ databases">
        <title>Complete genome sequence of Alisedimentitalea scapharcae.</title>
        <authorList>
            <person name="Rong J.-C."/>
            <person name="Yi M.-L."/>
            <person name="Zhao Q."/>
        </authorList>
    </citation>
    <scope>NUCLEOTIDE SEQUENCE [LARGE SCALE GENOMIC DNA]</scope>
    <source>
        <strain evidence="6 7">KCTC 42119</strain>
    </source>
</reference>
<feature type="domain" description="HTH lysR-type" evidence="5">
    <location>
        <begin position="6"/>
        <end position="63"/>
    </location>
</feature>
<dbReference type="Proteomes" id="UP001623232">
    <property type="component" value="Chromosome"/>
</dbReference>
<dbReference type="PANTHER" id="PTHR30537">
    <property type="entry name" value="HTH-TYPE TRANSCRIPTIONAL REGULATOR"/>
    <property type="match status" value="1"/>
</dbReference>
<dbReference type="SUPFAM" id="SSF46785">
    <property type="entry name" value="Winged helix' DNA-binding domain"/>
    <property type="match status" value="1"/>
</dbReference>
<accession>A0ABZ2XNI1</accession>
<dbReference type="InterPro" id="IPR036388">
    <property type="entry name" value="WH-like_DNA-bd_sf"/>
</dbReference>
<sequence length="300" mass="32546">MVTRLPSLNWLRVFEAAARTESFARAAAQLNMSAAAVSQQVKALETQLGTPLFHRHAHAVTLTEAGRAYLPSVRQSLLRLETATTGLFGKSREQRLFVQSVLLFAHGLLARGVPAFQAAHPQINLALSTGNMVADFANQFTDLQIVFGNPALFGAEGDRLMGEVLYPVATPEIAAQITAVSDLLDYTLIEVSTHRASWPHLFEHLRLPHGQARYFFADNSLLAAELAAQGGGIALARAPASDLAMCRAGLVPCLPDIRVPGQEAYHLVYPDRGALRPAARAFRTWVMDFVGDDVVAQQPT</sequence>
<evidence type="ECO:0000256" key="2">
    <source>
        <dbReference type="ARBA" id="ARBA00023015"/>
    </source>
</evidence>
<evidence type="ECO:0000256" key="1">
    <source>
        <dbReference type="ARBA" id="ARBA00009437"/>
    </source>
</evidence>
<proteinExistence type="inferred from homology"/>
<dbReference type="PROSITE" id="PS50931">
    <property type="entry name" value="HTH_LYSR"/>
    <property type="match status" value="1"/>
</dbReference>
<dbReference type="InterPro" id="IPR005119">
    <property type="entry name" value="LysR_subst-bd"/>
</dbReference>
<protein>
    <submittedName>
        <fullName evidence="6">LysR family transcriptional regulator</fullName>
    </submittedName>
</protein>
<keyword evidence="3" id="KW-0238">DNA-binding</keyword>
<dbReference type="SUPFAM" id="SSF53850">
    <property type="entry name" value="Periplasmic binding protein-like II"/>
    <property type="match status" value="1"/>
</dbReference>
<evidence type="ECO:0000313" key="6">
    <source>
        <dbReference type="EMBL" id="WZK87626.1"/>
    </source>
</evidence>
<evidence type="ECO:0000313" key="7">
    <source>
        <dbReference type="Proteomes" id="UP001623232"/>
    </source>
</evidence>
<dbReference type="EMBL" id="CP123584">
    <property type="protein sequence ID" value="WZK87626.1"/>
    <property type="molecule type" value="Genomic_DNA"/>
</dbReference>
<comment type="similarity">
    <text evidence="1">Belongs to the LysR transcriptional regulatory family.</text>
</comment>
<evidence type="ECO:0000256" key="3">
    <source>
        <dbReference type="ARBA" id="ARBA00023125"/>
    </source>
</evidence>
<dbReference type="RefSeq" id="WP_406644902.1">
    <property type="nucleotide sequence ID" value="NZ_CP123584.1"/>
</dbReference>
<name>A0ABZ2XNI1_9RHOB</name>
<dbReference type="PRINTS" id="PR00039">
    <property type="entry name" value="HTHLYSR"/>
</dbReference>
<dbReference type="InterPro" id="IPR000847">
    <property type="entry name" value="LysR_HTH_N"/>
</dbReference>
<dbReference type="Pfam" id="PF03466">
    <property type="entry name" value="LysR_substrate"/>
    <property type="match status" value="1"/>
</dbReference>
<dbReference type="Gene3D" id="3.40.190.10">
    <property type="entry name" value="Periplasmic binding protein-like II"/>
    <property type="match status" value="2"/>
</dbReference>
<dbReference type="PANTHER" id="PTHR30537:SF79">
    <property type="entry name" value="TRANSCRIPTIONAL REGULATOR-RELATED"/>
    <property type="match status" value="1"/>
</dbReference>
<evidence type="ECO:0000256" key="4">
    <source>
        <dbReference type="ARBA" id="ARBA00023163"/>
    </source>
</evidence>